<evidence type="ECO:0000256" key="1">
    <source>
        <dbReference type="SAM" id="MobiDB-lite"/>
    </source>
</evidence>
<dbReference type="EMBL" id="VSRR010007839">
    <property type="protein sequence ID" value="MPC47634.1"/>
    <property type="molecule type" value="Genomic_DNA"/>
</dbReference>
<evidence type="ECO:0000313" key="2">
    <source>
        <dbReference type="EMBL" id="MPC47634.1"/>
    </source>
</evidence>
<dbReference type="AlphaFoldDB" id="A0A5B7FTF9"/>
<protein>
    <submittedName>
        <fullName evidence="2">Uncharacterized protein</fullName>
    </submittedName>
</protein>
<proteinExistence type="predicted"/>
<dbReference type="Proteomes" id="UP000324222">
    <property type="component" value="Unassembled WGS sequence"/>
</dbReference>
<feature type="region of interest" description="Disordered" evidence="1">
    <location>
        <begin position="28"/>
        <end position="64"/>
    </location>
</feature>
<reference evidence="2 3" key="1">
    <citation type="submission" date="2019-05" db="EMBL/GenBank/DDBJ databases">
        <title>Another draft genome of Portunus trituberculatus and its Hox gene families provides insights of decapod evolution.</title>
        <authorList>
            <person name="Jeong J.-H."/>
            <person name="Song I."/>
            <person name="Kim S."/>
            <person name="Choi T."/>
            <person name="Kim D."/>
            <person name="Ryu S."/>
            <person name="Kim W."/>
        </authorList>
    </citation>
    <scope>NUCLEOTIDE SEQUENCE [LARGE SCALE GENOMIC DNA]</scope>
    <source>
        <tissue evidence="2">Muscle</tissue>
    </source>
</reference>
<name>A0A5B7FTF9_PORTR</name>
<gene>
    <name evidence="2" type="ORF">E2C01_041384</name>
</gene>
<accession>A0A5B7FTF9</accession>
<sequence>MDVKPVDPCYWEEKIAYLSLNTLQKRLEPQTLHADTRGASPRGQSEPQASTSPPPKVTGWDLAS</sequence>
<keyword evidence="3" id="KW-1185">Reference proteome</keyword>
<evidence type="ECO:0000313" key="3">
    <source>
        <dbReference type="Proteomes" id="UP000324222"/>
    </source>
</evidence>
<comment type="caution">
    <text evidence="2">The sequence shown here is derived from an EMBL/GenBank/DDBJ whole genome shotgun (WGS) entry which is preliminary data.</text>
</comment>
<organism evidence="2 3">
    <name type="scientific">Portunus trituberculatus</name>
    <name type="common">Swimming crab</name>
    <name type="synonym">Neptunus trituberculatus</name>
    <dbReference type="NCBI Taxonomy" id="210409"/>
    <lineage>
        <taxon>Eukaryota</taxon>
        <taxon>Metazoa</taxon>
        <taxon>Ecdysozoa</taxon>
        <taxon>Arthropoda</taxon>
        <taxon>Crustacea</taxon>
        <taxon>Multicrustacea</taxon>
        <taxon>Malacostraca</taxon>
        <taxon>Eumalacostraca</taxon>
        <taxon>Eucarida</taxon>
        <taxon>Decapoda</taxon>
        <taxon>Pleocyemata</taxon>
        <taxon>Brachyura</taxon>
        <taxon>Eubrachyura</taxon>
        <taxon>Portunoidea</taxon>
        <taxon>Portunidae</taxon>
        <taxon>Portuninae</taxon>
        <taxon>Portunus</taxon>
    </lineage>
</organism>
<feature type="compositionally biased region" description="Polar residues" evidence="1">
    <location>
        <begin position="42"/>
        <end position="51"/>
    </location>
</feature>